<feature type="transmembrane region" description="Helical" evidence="2">
    <location>
        <begin position="59"/>
        <end position="78"/>
    </location>
</feature>
<sequence>MTSTNQSTWSRSAVQDLFQCARGRIPEPHSLILRAGHLQPAVKWEGYRVNLAGMALERLTGILFAVIGTTFPVTLMYGQNPYKKSDPSFGGAALGAALYSANHERKKAWGEYVANGGVKRAQQHRQDMQSPLVQASGKEAWNADPASGTTK</sequence>
<dbReference type="AlphaFoldDB" id="A0A7U2QSH0"/>
<organism evidence="3 4">
    <name type="scientific">Aspergillus flavus (strain ATCC 200026 / FGSC A1120 / IAM 13836 / NRRL 3357 / JCM 12722 / SRRC 167)</name>
    <dbReference type="NCBI Taxonomy" id="332952"/>
    <lineage>
        <taxon>Eukaryota</taxon>
        <taxon>Fungi</taxon>
        <taxon>Dikarya</taxon>
        <taxon>Ascomycota</taxon>
        <taxon>Pezizomycotina</taxon>
        <taxon>Eurotiomycetes</taxon>
        <taxon>Eurotiomycetidae</taxon>
        <taxon>Eurotiales</taxon>
        <taxon>Aspergillaceae</taxon>
        <taxon>Aspergillus</taxon>
        <taxon>Aspergillus subgen. Circumdati</taxon>
    </lineage>
</organism>
<keyword evidence="4" id="KW-1185">Reference proteome</keyword>
<dbReference type="Proteomes" id="UP000596276">
    <property type="component" value="Chromosome 2"/>
</dbReference>
<keyword evidence="2" id="KW-1133">Transmembrane helix</keyword>
<keyword evidence="2" id="KW-0472">Membrane</keyword>
<name>A0A7U2QSH0_ASPFN</name>
<feature type="region of interest" description="Disordered" evidence="1">
    <location>
        <begin position="120"/>
        <end position="151"/>
    </location>
</feature>
<evidence type="ECO:0000256" key="2">
    <source>
        <dbReference type="SAM" id="Phobius"/>
    </source>
</evidence>
<dbReference type="VEuPathDB" id="FungiDB:AFLA_000230"/>
<evidence type="ECO:0000313" key="4">
    <source>
        <dbReference type="Proteomes" id="UP000596276"/>
    </source>
</evidence>
<dbReference type="EMBL" id="CP044622">
    <property type="protein sequence ID" value="QRD83306.1"/>
    <property type="molecule type" value="Genomic_DNA"/>
</dbReference>
<evidence type="ECO:0000313" key="3">
    <source>
        <dbReference type="EMBL" id="QRD83306.1"/>
    </source>
</evidence>
<keyword evidence="2" id="KW-0812">Transmembrane</keyword>
<evidence type="ECO:0000256" key="1">
    <source>
        <dbReference type="SAM" id="MobiDB-lite"/>
    </source>
</evidence>
<protein>
    <submittedName>
        <fullName evidence="3">Uncharacterized protein</fullName>
    </submittedName>
</protein>
<proteinExistence type="predicted"/>
<dbReference type="VEuPathDB" id="FungiDB:F9C07_1354877"/>
<gene>
    <name evidence="3" type="ORF">F9C07_1354877</name>
</gene>
<accession>A0A7U2QSH0</accession>
<reference evidence="4" key="1">
    <citation type="journal article" date="2021" name="G3 (Bethesda)">
        <title>Chromosome assembled and annotated genome sequence of Aspergillus flavus NRRL 3357.</title>
        <authorList>
            <person name="Skerker J.M."/>
            <person name="Pianalto K.M."/>
            <person name="Mondo S.J."/>
            <person name="Yang K."/>
            <person name="Arkin A.P."/>
            <person name="Keller N.P."/>
            <person name="Grigoriev I.V."/>
            <person name="Louise Glass N.L."/>
        </authorList>
    </citation>
    <scope>NUCLEOTIDE SEQUENCE [LARGE SCALE GENOMIC DNA]</scope>
    <source>
        <strain evidence="4">ATCC 200026 / FGSC A1120 / IAM 13836 / NRRL 3357 / JCM 12722 / SRRC 167</strain>
    </source>
</reference>